<evidence type="ECO:0000259" key="13">
    <source>
        <dbReference type="PROSITE" id="PS50111"/>
    </source>
</evidence>
<feature type="transmembrane region" description="Helical" evidence="12">
    <location>
        <begin position="205"/>
        <end position="225"/>
    </location>
</feature>
<evidence type="ECO:0000256" key="12">
    <source>
        <dbReference type="SAM" id="Phobius"/>
    </source>
</evidence>
<gene>
    <name evidence="15" type="ORF">SAMN06296058_2527</name>
</gene>
<dbReference type="EMBL" id="FUZV01000002">
    <property type="protein sequence ID" value="SKC75386.1"/>
    <property type="molecule type" value="Genomic_DNA"/>
</dbReference>
<dbReference type="InterPro" id="IPR013655">
    <property type="entry name" value="PAS_fold_3"/>
</dbReference>
<dbReference type="AlphaFoldDB" id="A0A1T5LH81"/>
<keyword evidence="3" id="KW-0488">Methylation</keyword>
<accession>A0A1T5LH81</accession>
<feature type="domain" description="Methyl-accepting transducer" evidence="13">
    <location>
        <begin position="506"/>
        <end position="735"/>
    </location>
</feature>
<keyword evidence="9 11" id="KW-0807">Transducer</keyword>
<dbReference type="SUPFAM" id="SSF58104">
    <property type="entry name" value="Methyl-accepting chemotaxis protein (MCP) signaling domain"/>
    <property type="match status" value="1"/>
</dbReference>
<dbReference type="STRING" id="428993.SAMN06296058_2527"/>
<reference evidence="15 16" key="1">
    <citation type="submission" date="2017-02" db="EMBL/GenBank/DDBJ databases">
        <authorList>
            <person name="Peterson S.W."/>
        </authorList>
    </citation>
    <scope>NUCLEOTIDE SEQUENCE [LARGE SCALE GENOMIC DNA]</scope>
    <source>
        <strain evidence="15 16">P15</strain>
    </source>
</reference>
<dbReference type="Pfam" id="PF18947">
    <property type="entry name" value="HAMP_2"/>
    <property type="match status" value="1"/>
</dbReference>
<evidence type="ECO:0000256" key="4">
    <source>
        <dbReference type="ARBA" id="ARBA00022500"/>
    </source>
</evidence>
<dbReference type="PROSITE" id="PS50111">
    <property type="entry name" value="CHEMOTAXIS_TRANSDUC_2"/>
    <property type="match status" value="1"/>
</dbReference>
<evidence type="ECO:0000256" key="11">
    <source>
        <dbReference type="PROSITE-ProRule" id="PRU00284"/>
    </source>
</evidence>
<dbReference type="CDD" id="cd00130">
    <property type="entry name" value="PAS"/>
    <property type="match status" value="1"/>
</dbReference>
<dbReference type="PANTHER" id="PTHR43531:SF14">
    <property type="entry name" value="METHYL-ACCEPTING CHEMOTAXIS PROTEIN I-RELATED"/>
    <property type="match status" value="1"/>
</dbReference>
<dbReference type="NCBIfam" id="TIGR00229">
    <property type="entry name" value="sensory_box"/>
    <property type="match status" value="1"/>
</dbReference>
<organism evidence="15 16">
    <name type="scientific">Pseudoxanthomonas indica</name>
    <dbReference type="NCBI Taxonomy" id="428993"/>
    <lineage>
        <taxon>Bacteria</taxon>
        <taxon>Pseudomonadati</taxon>
        <taxon>Pseudomonadota</taxon>
        <taxon>Gammaproteobacteria</taxon>
        <taxon>Lysobacterales</taxon>
        <taxon>Lysobacteraceae</taxon>
        <taxon>Pseudoxanthomonas</taxon>
    </lineage>
</organism>
<dbReference type="SMART" id="SM00091">
    <property type="entry name" value="PAS"/>
    <property type="match status" value="2"/>
</dbReference>
<protein>
    <submittedName>
        <fullName evidence="15">Methyl-accepting chemotaxis sensory transducer with Pas/Pac sensor</fullName>
    </submittedName>
</protein>
<dbReference type="InterPro" id="IPR051310">
    <property type="entry name" value="MCP_chemotaxis"/>
</dbReference>
<evidence type="ECO:0000259" key="14">
    <source>
        <dbReference type="PROSITE" id="PS50112"/>
    </source>
</evidence>
<keyword evidence="6 12" id="KW-0812">Transmembrane</keyword>
<dbReference type="GO" id="GO:0005886">
    <property type="term" value="C:plasma membrane"/>
    <property type="evidence" value="ECO:0007669"/>
    <property type="project" value="UniProtKB-SubCell"/>
</dbReference>
<feature type="transmembrane region" description="Helical" evidence="12">
    <location>
        <begin position="179"/>
        <end position="199"/>
    </location>
</feature>
<dbReference type="FunFam" id="1.10.287.950:FF:000001">
    <property type="entry name" value="Methyl-accepting chemotaxis sensory transducer"/>
    <property type="match status" value="1"/>
</dbReference>
<dbReference type="CDD" id="cd11386">
    <property type="entry name" value="MCP_signal"/>
    <property type="match status" value="1"/>
</dbReference>
<dbReference type="InterPro" id="IPR001610">
    <property type="entry name" value="PAC"/>
</dbReference>
<evidence type="ECO:0000256" key="10">
    <source>
        <dbReference type="ARBA" id="ARBA00029447"/>
    </source>
</evidence>
<evidence type="ECO:0000256" key="7">
    <source>
        <dbReference type="ARBA" id="ARBA00022989"/>
    </source>
</evidence>
<evidence type="ECO:0000313" key="16">
    <source>
        <dbReference type="Proteomes" id="UP000190341"/>
    </source>
</evidence>
<dbReference type="PANTHER" id="PTHR43531">
    <property type="entry name" value="PROTEIN ICFG"/>
    <property type="match status" value="1"/>
</dbReference>
<dbReference type="FunFam" id="3.30.450.20:FF:000046">
    <property type="entry name" value="Aerotaxis sensor receptor"/>
    <property type="match status" value="1"/>
</dbReference>
<dbReference type="InterPro" id="IPR000014">
    <property type="entry name" value="PAS"/>
</dbReference>
<dbReference type="GO" id="GO:0007165">
    <property type="term" value="P:signal transduction"/>
    <property type="evidence" value="ECO:0007669"/>
    <property type="project" value="UniProtKB-KW"/>
</dbReference>
<keyword evidence="2" id="KW-1003">Cell membrane</keyword>
<comment type="similarity">
    <text evidence="10">Belongs to the methyl-accepting chemotaxis (MCP) protein family.</text>
</comment>
<dbReference type="InterPro" id="IPR035965">
    <property type="entry name" value="PAS-like_dom_sf"/>
</dbReference>
<dbReference type="SUPFAM" id="SSF55785">
    <property type="entry name" value="PYP-like sensor domain (PAS domain)"/>
    <property type="match status" value="1"/>
</dbReference>
<dbReference type="Proteomes" id="UP000190341">
    <property type="component" value="Unassembled WGS sequence"/>
</dbReference>
<dbReference type="InterPro" id="IPR003660">
    <property type="entry name" value="HAMP_dom"/>
</dbReference>
<dbReference type="Pfam" id="PF08447">
    <property type="entry name" value="PAS_3"/>
    <property type="match status" value="1"/>
</dbReference>
<name>A0A1T5LH81_9GAMM</name>
<keyword evidence="5" id="KW-0997">Cell inner membrane</keyword>
<evidence type="ECO:0000256" key="6">
    <source>
        <dbReference type="ARBA" id="ARBA00022692"/>
    </source>
</evidence>
<dbReference type="SMART" id="SM00283">
    <property type="entry name" value="MA"/>
    <property type="match status" value="1"/>
</dbReference>
<evidence type="ECO:0000256" key="9">
    <source>
        <dbReference type="ARBA" id="ARBA00023224"/>
    </source>
</evidence>
<keyword evidence="4" id="KW-0145">Chemotaxis</keyword>
<dbReference type="PROSITE" id="PS50112">
    <property type="entry name" value="PAS"/>
    <property type="match status" value="1"/>
</dbReference>
<dbReference type="GO" id="GO:0004888">
    <property type="term" value="F:transmembrane signaling receptor activity"/>
    <property type="evidence" value="ECO:0007669"/>
    <property type="project" value="TreeGrafter"/>
</dbReference>
<keyword evidence="8 12" id="KW-0472">Membrane</keyword>
<dbReference type="Pfam" id="PF00015">
    <property type="entry name" value="MCPsignal"/>
    <property type="match status" value="1"/>
</dbReference>
<dbReference type="SMART" id="SM00304">
    <property type="entry name" value="HAMP"/>
    <property type="match status" value="2"/>
</dbReference>
<evidence type="ECO:0000256" key="5">
    <source>
        <dbReference type="ARBA" id="ARBA00022519"/>
    </source>
</evidence>
<dbReference type="InterPro" id="IPR004089">
    <property type="entry name" value="MCPsignal_dom"/>
</dbReference>
<keyword evidence="7 12" id="KW-1133">Transmembrane helix</keyword>
<dbReference type="Gene3D" id="3.30.450.20">
    <property type="entry name" value="PAS domain"/>
    <property type="match status" value="2"/>
</dbReference>
<comment type="subcellular location">
    <subcellularLocation>
        <location evidence="1">Cell inner membrane</location>
        <topology evidence="1">Multi-pass membrane protein</topology>
    </subcellularLocation>
</comment>
<evidence type="ECO:0000256" key="8">
    <source>
        <dbReference type="ARBA" id="ARBA00023136"/>
    </source>
</evidence>
<dbReference type="SMART" id="SM00086">
    <property type="entry name" value="PAC"/>
    <property type="match status" value="1"/>
</dbReference>
<dbReference type="Pfam" id="PF13188">
    <property type="entry name" value="PAS_8"/>
    <property type="match status" value="1"/>
</dbReference>
<dbReference type="Gene3D" id="1.10.287.950">
    <property type="entry name" value="Methyl-accepting chemotaxis protein"/>
    <property type="match status" value="1"/>
</dbReference>
<proteinExistence type="inferred from homology"/>
<dbReference type="GO" id="GO:0052131">
    <property type="term" value="P:positive aerotaxis"/>
    <property type="evidence" value="ECO:0007669"/>
    <property type="project" value="UniProtKB-ARBA"/>
</dbReference>
<feature type="domain" description="PAS" evidence="14">
    <location>
        <begin position="35"/>
        <end position="70"/>
    </location>
</feature>
<evidence type="ECO:0000256" key="3">
    <source>
        <dbReference type="ARBA" id="ARBA00022481"/>
    </source>
</evidence>
<evidence type="ECO:0000256" key="2">
    <source>
        <dbReference type="ARBA" id="ARBA00022475"/>
    </source>
</evidence>
<dbReference type="Gene3D" id="6.10.340.10">
    <property type="match status" value="1"/>
</dbReference>
<evidence type="ECO:0000313" key="15">
    <source>
        <dbReference type="EMBL" id="SKC75386.1"/>
    </source>
</evidence>
<sequence length="756" mass="82387">MTPPTQQESSMRQNLPVTDVEVLLADDDLIVSKTDLKGRIVYANAAFLRISGFSEAELLGNAHNIVRHPDMPPAAFADLWATLQAGRPWVGMVKNRCKNGDYYWVRADAAPVYENGTHVGYMSVRRKPDRAQVAAAEQAYARIRAGTCTQVLRQGSLHDPVPWYIRWNPLWKLSLRTRLLMSAGAMGVYGLALMAIQYLDAPRGLALLTIAACTVIAAYCAWWLAHDVVDRLEQANAHFRRLASGLYDGVIPIDRDDEIGAILLGLKSTQVRLGFEMQDAERRNTEAARITRALDMAGVNMVIANESSDVIYLNPAMHAMLRAAEADLRADLPDFDVDAVLGRGLDQLHVDPPQQRKLLASLSTPLHTMMTLGGHRFELTLTPVFDERSRRVGTVSEWRDLTVAMDSLAGSLNRVVGGAVRGDFSQRIRLDGQDGYLELLGQGVNDLLARTEVSLRATLSVLAALAQGDLRPRINMPMEGLFQEMKDSTNATLVQLTRMVGTIRDVSRDIQTAAHEIDLGNADLAVRTEQQAASIEQTASSMEQLTQMVRQCLESAELANGIATDASTDAQQGNVLVAQVIETMMDIHASSRRVGEIVSVIDGIAFQTNILALNAAVEAARAGEEGKGFAVVAAEVRALALRCAAAAREVNALVGQSTQQATEGQQRVEQAGHMMRQIVERNAEVSRLMSGIARSTAAQYEDIEQINRAIEQMDEGTQQNAALVEEASASAHGLAQQATQLVREVDAFRVAENGGP</sequence>
<keyword evidence="16" id="KW-1185">Reference proteome</keyword>
<evidence type="ECO:0000256" key="1">
    <source>
        <dbReference type="ARBA" id="ARBA00004429"/>
    </source>
</evidence>